<dbReference type="GO" id="GO:0046983">
    <property type="term" value="F:protein dimerization activity"/>
    <property type="evidence" value="ECO:0007669"/>
    <property type="project" value="InterPro"/>
</dbReference>
<dbReference type="OrthoDB" id="1870484at2759"/>
<dbReference type="SMART" id="SM00353">
    <property type="entry name" value="HLH"/>
    <property type="match status" value="1"/>
</dbReference>
<protein>
    <recommendedName>
        <fullName evidence="6">BHLH domain-containing protein</fullName>
    </recommendedName>
</protein>
<organism evidence="7 8">
    <name type="scientific">Hibiscus trionum</name>
    <name type="common">Flower of an hour</name>
    <dbReference type="NCBI Taxonomy" id="183268"/>
    <lineage>
        <taxon>Eukaryota</taxon>
        <taxon>Viridiplantae</taxon>
        <taxon>Streptophyta</taxon>
        <taxon>Embryophyta</taxon>
        <taxon>Tracheophyta</taxon>
        <taxon>Spermatophyta</taxon>
        <taxon>Magnoliopsida</taxon>
        <taxon>eudicotyledons</taxon>
        <taxon>Gunneridae</taxon>
        <taxon>Pentapetalae</taxon>
        <taxon>rosids</taxon>
        <taxon>malvids</taxon>
        <taxon>Malvales</taxon>
        <taxon>Malvaceae</taxon>
        <taxon>Malvoideae</taxon>
        <taxon>Hibiscus</taxon>
    </lineage>
</organism>
<evidence type="ECO:0000256" key="2">
    <source>
        <dbReference type="ARBA" id="ARBA00023015"/>
    </source>
</evidence>
<comment type="caution">
    <text evidence="7">The sequence shown here is derived from an EMBL/GenBank/DDBJ whole genome shotgun (WGS) entry which is preliminary data.</text>
</comment>
<evidence type="ECO:0000256" key="5">
    <source>
        <dbReference type="SAM" id="Coils"/>
    </source>
</evidence>
<dbReference type="AlphaFoldDB" id="A0A9W7I7E0"/>
<name>A0A9W7I7E0_HIBTR</name>
<keyword evidence="8" id="KW-1185">Reference proteome</keyword>
<keyword evidence="2" id="KW-0805">Transcription regulation</keyword>
<dbReference type="InterPro" id="IPR036638">
    <property type="entry name" value="HLH_DNA-bd_sf"/>
</dbReference>
<dbReference type="GO" id="GO:0000977">
    <property type="term" value="F:RNA polymerase II transcription regulatory region sequence-specific DNA binding"/>
    <property type="evidence" value="ECO:0007669"/>
    <property type="project" value="TreeGrafter"/>
</dbReference>
<evidence type="ECO:0000313" key="7">
    <source>
        <dbReference type="EMBL" id="GMI90313.1"/>
    </source>
</evidence>
<dbReference type="Proteomes" id="UP001165190">
    <property type="component" value="Unassembled WGS sequence"/>
</dbReference>
<feature type="domain" description="BHLH" evidence="6">
    <location>
        <begin position="1"/>
        <end position="49"/>
    </location>
</feature>
<dbReference type="PANTHER" id="PTHR13935">
    <property type="entry name" value="ACHAETE-SCUTE TRANSCRIPTION FACTOR-RELATED"/>
    <property type="match status" value="1"/>
</dbReference>
<dbReference type="GO" id="GO:0090575">
    <property type="term" value="C:RNA polymerase II transcription regulator complex"/>
    <property type="evidence" value="ECO:0007669"/>
    <property type="project" value="TreeGrafter"/>
</dbReference>
<accession>A0A9W7I7E0</accession>
<dbReference type="Pfam" id="PF00010">
    <property type="entry name" value="HLH"/>
    <property type="match status" value="1"/>
</dbReference>
<dbReference type="EMBL" id="BSYR01000024">
    <property type="protein sequence ID" value="GMI90313.1"/>
    <property type="molecule type" value="Genomic_DNA"/>
</dbReference>
<gene>
    <name evidence="7" type="ORF">HRI_002700600</name>
</gene>
<evidence type="ECO:0000256" key="4">
    <source>
        <dbReference type="ARBA" id="ARBA00023242"/>
    </source>
</evidence>
<dbReference type="InterPro" id="IPR015660">
    <property type="entry name" value="MASH1/Ascl1a-like"/>
</dbReference>
<proteinExistence type="predicted"/>
<keyword evidence="4" id="KW-0539">Nucleus</keyword>
<dbReference type="GO" id="GO:0000981">
    <property type="term" value="F:DNA-binding transcription factor activity, RNA polymerase II-specific"/>
    <property type="evidence" value="ECO:0007669"/>
    <property type="project" value="TreeGrafter"/>
</dbReference>
<evidence type="ECO:0000259" key="6">
    <source>
        <dbReference type="PROSITE" id="PS50888"/>
    </source>
</evidence>
<keyword evidence="5" id="KW-0175">Coiled coil</keyword>
<sequence>MNRNLIERERRSNMRNLFSRLFSLLPPHPTRRSSIPDRLEQATEHINQIRTHLEGLEQRRSQLVEANRATRTTTTIPPVINISEYSNISGMEVNLITGSELNLSVSEIIIIIQEEGAVVLSLTHSNAGHMNIISIRCHQAAISYINGIDRSRLLQRLSTLIEELCYD</sequence>
<dbReference type="PANTHER" id="PTHR13935:SF118">
    <property type="entry name" value="BHLH DOMAIN-CONTAINING PROTEIN"/>
    <property type="match status" value="1"/>
</dbReference>
<evidence type="ECO:0000256" key="3">
    <source>
        <dbReference type="ARBA" id="ARBA00023163"/>
    </source>
</evidence>
<evidence type="ECO:0000313" key="8">
    <source>
        <dbReference type="Proteomes" id="UP001165190"/>
    </source>
</evidence>
<comment type="subcellular location">
    <subcellularLocation>
        <location evidence="1">Nucleus</location>
    </subcellularLocation>
</comment>
<dbReference type="PROSITE" id="PS50888">
    <property type="entry name" value="BHLH"/>
    <property type="match status" value="1"/>
</dbReference>
<feature type="coiled-coil region" evidence="5">
    <location>
        <begin position="39"/>
        <end position="66"/>
    </location>
</feature>
<reference evidence="7" key="1">
    <citation type="submission" date="2023-05" db="EMBL/GenBank/DDBJ databases">
        <title>Genome and transcriptome analyses reveal genes involved in the formation of fine ridges on petal epidermal cells in Hibiscus trionum.</title>
        <authorList>
            <person name="Koshimizu S."/>
            <person name="Masuda S."/>
            <person name="Ishii T."/>
            <person name="Shirasu K."/>
            <person name="Hoshino A."/>
            <person name="Arita M."/>
        </authorList>
    </citation>
    <scope>NUCLEOTIDE SEQUENCE</scope>
    <source>
        <strain evidence="7">Hamamatsu line</strain>
    </source>
</reference>
<dbReference type="Gene3D" id="4.10.280.10">
    <property type="entry name" value="Helix-loop-helix DNA-binding domain"/>
    <property type="match status" value="1"/>
</dbReference>
<evidence type="ECO:0000256" key="1">
    <source>
        <dbReference type="ARBA" id="ARBA00004123"/>
    </source>
</evidence>
<keyword evidence="3" id="KW-0804">Transcription</keyword>
<dbReference type="SUPFAM" id="SSF47459">
    <property type="entry name" value="HLH, helix-loop-helix DNA-binding domain"/>
    <property type="match status" value="1"/>
</dbReference>
<dbReference type="InterPro" id="IPR011598">
    <property type="entry name" value="bHLH_dom"/>
</dbReference>